<dbReference type="Pfam" id="PF00201">
    <property type="entry name" value="UDPGT"/>
    <property type="match status" value="1"/>
</dbReference>
<keyword evidence="2 3" id="KW-0808">Transferase</keyword>
<comment type="caution">
    <text evidence="6">The sequence shown here is derived from an EMBL/GenBank/DDBJ whole genome shotgun (WGS) entry which is preliminary data.</text>
</comment>
<evidence type="ECO:0000256" key="3">
    <source>
        <dbReference type="RuleBase" id="RU003718"/>
    </source>
</evidence>
<reference evidence="6" key="2">
    <citation type="submission" date="2023-02" db="EMBL/GenBank/DDBJ databases">
        <authorList>
            <person name="Swenson N.G."/>
            <person name="Wegrzyn J.L."/>
            <person name="Mcevoy S.L."/>
        </authorList>
    </citation>
    <scope>NUCLEOTIDE SEQUENCE</scope>
    <source>
        <strain evidence="6">91603</strain>
        <tissue evidence="6">Leaf</tissue>
    </source>
</reference>
<keyword evidence="3" id="KW-0328">Glycosyltransferase</keyword>
<dbReference type="AlphaFoldDB" id="A0AAD5JFD7"/>
<evidence type="ECO:0000256" key="4">
    <source>
        <dbReference type="RuleBase" id="RU362057"/>
    </source>
</evidence>
<evidence type="ECO:0000256" key="2">
    <source>
        <dbReference type="ARBA" id="ARBA00022679"/>
    </source>
</evidence>
<evidence type="ECO:0000259" key="5">
    <source>
        <dbReference type="Pfam" id="PF26168"/>
    </source>
</evidence>
<dbReference type="SUPFAM" id="SSF53756">
    <property type="entry name" value="UDP-Glycosyltransferase/glycogen phosphorylase"/>
    <property type="match status" value="1"/>
</dbReference>
<accession>A0AAD5JFD7</accession>
<dbReference type="Pfam" id="PF26168">
    <property type="entry name" value="Glyco_transf_N"/>
    <property type="match status" value="1"/>
</dbReference>
<dbReference type="PANTHER" id="PTHR48044:SF9">
    <property type="entry name" value="UDP-GLYCOSYLTRANSFERASE SUPERFAMILY PROTEIN"/>
    <property type="match status" value="1"/>
</dbReference>
<evidence type="ECO:0000256" key="1">
    <source>
        <dbReference type="ARBA" id="ARBA00009995"/>
    </source>
</evidence>
<dbReference type="CDD" id="cd03784">
    <property type="entry name" value="GT1_Gtf-like"/>
    <property type="match status" value="1"/>
</dbReference>
<dbReference type="InterPro" id="IPR058980">
    <property type="entry name" value="Glyco_transf_N"/>
</dbReference>
<dbReference type="EMBL" id="JAJSOW010000003">
    <property type="protein sequence ID" value="KAI9196727.1"/>
    <property type="molecule type" value="Genomic_DNA"/>
</dbReference>
<dbReference type="FunFam" id="3.40.50.2000:FF:000060">
    <property type="entry name" value="Glycosyltransferase"/>
    <property type="match status" value="1"/>
</dbReference>
<dbReference type="InterPro" id="IPR035595">
    <property type="entry name" value="UDP_glycos_trans_CS"/>
</dbReference>
<dbReference type="InterPro" id="IPR002213">
    <property type="entry name" value="UDP_glucos_trans"/>
</dbReference>
<comment type="similarity">
    <text evidence="1 3">Belongs to the UDP-glycosyltransferase family.</text>
</comment>
<dbReference type="GO" id="GO:1901137">
    <property type="term" value="P:carbohydrate derivative biosynthetic process"/>
    <property type="evidence" value="ECO:0007669"/>
    <property type="project" value="UniProtKB-ARBA"/>
</dbReference>
<protein>
    <recommendedName>
        <fullName evidence="4">Glycosyltransferase</fullName>
        <ecNumber evidence="4">2.4.1.-</ecNumber>
    </recommendedName>
</protein>
<dbReference type="Gene3D" id="3.40.50.2000">
    <property type="entry name" value="Glycogen Phosphorylase B"/>
    <property type="match status" value="2"/>
</dbReference>
<dbReference type="GO" id="GO:0008194">
    <property type="term" value="F:UDP-glycosyltransferase activity"/>
    <property type="evidence" value="ECO:0007669"/>
    <property type="project" value="InterPro"/>
</dbReference>
<sequence length="474" mass="54028">METKTLQKGRILMLPWLAQGHILPYFELANRLSHQNFQIYICSTPINLKFIRQKSYCKLISSSIQFIDLQLPSSLFPELPPQHHTTKDLPPHLYSTLMTAFDAAKPAFREILKALKPDLVIYDLIQPWTPEVAFELNIEAIMFLTCGAASLCFLLHYSKCPDMEFPFQEISIPETEFSQFNQFINSSVNGMMNKDRYLECQARSSNMVLIKTSREIEAKYVDYLTLILGKQMVPVGFLVHQEPENIDHDHDQGRIQDFVSSEAKLNTSHDHDHTEIMDWLSKKEPSSVVYVSFGSEYSLTEEEMEEIAHGIELSQVNFIWVVRFRNRDHKSTIDEALPGGFQERVSERSLIVEGWVPQAEILKHPSIGGFVSHCGWGSTLEAIMSGAPIIAIPMLVDQPFNAKLVVHIGAGVAVPRENGKLKRAEIARVIKQVVLQQGKQMRRKANELSRKMRDKMDEEMDVVVDKLVKLCSGI</sequence>
<proteinExistence type="inferred from homology"/>
<organism evidence="6 7">
    <name type="scientific">Acer negundo</name>
    <name type="common">Box elder</name>
    <dbReference type="NCBI Taxonomy" id="4023"/>
    <lineage>
        <taxon>Eukaryota</taxon>
        <taxon>Viridiplantae</taxon>
        <taxon>Streptophyta</taxon>
        <taxon>Embryophyta</taxon>
        <taxon>Tracheophyta</taxon>
        <taxon>Spermatophyta</taxon>
        <taxon>Magnoliopsida</taxon>
        <taxon>eudicotyledons</taxon>
        <taxon>Gunneridae</taxon>
        <taxon>Pentapetalae</taxon>
        <taxon>rosids</taxon>
        <taxon>malvids</taxon>
        <taxon>Sapindales</taxon>
        <taxon>Sapindaceae</taxon>
        <taxon>Hippocastanoideae</taxon>
        <taxon>Acereae</taxon>
        <taxon>Acer</taxon>
    </lineage>
</organism>
<name>A0AAD5JFD7_ACENE</name>
<dbReference type="Proteomes" id="UP001064489">
    <property type="component" value="Chromosome 1"/>
</dbReference>
<gene>
    <name evidence="6" type="ORF">LWI28_026482</name>
</gene>
<dbReference type="PANTHER" id="PTHR48044">
    <property type="entry name" value="GLYCOSYLTRANSFERASE"/>
    <property type="match status" value="1"/>
</dbReference>
<keyword evidence="7" id="KW-1185">Reference proteome</keyword>
<dbReference type="EC" id="2.4.1.-" evidence="4"/>
<evidence type="ECO:0000313" key="7">
    <source>
        <dbReference type="Proteomes" id="UP001064489"/>
    </source>
</evidence>
<feature type="domain" description="Glycosyltransferase N-terminal" evidence="5">
    <location>
        <begin position="11"/>
        <end position="225"/>
    </location>
</feature>
<reference evidence="6" key="1">
    <citation type="journal article" date="2022" name="Plant J.">
        <title>Strategies of tolerance reflected in two North American maple genomes.</title>
        <authorList>
            <person name="McEvoy S.L."/>
            <person name="Sezen U.U."/>
            <person name="Trouern-Trend A."/>
            <person name="McMahon S.M."/>
            <person name="Schaberg P.G."/>
            <person name="Yang J."/>
            <person name="Wegrzyn J.L."/>
            <person name="Swenson N.G."/>
        </authorList>
    </citation>
    <scope>NUCLEOTIDE SEQUENCE</scope>
    <source>
        <strain evidence="6">91603</strain>
    </source>
</reference>
<evidence type="ECO:0000313" key="6">
    <source>
        <dbReference type="EMBL" id="KAI9196727.1"/>
    </source>
</evidence>
<dbReference type="PROSITE" id="PS00375">
    <property type="entry name" value="UDPGT"/>
    <property type="match status" value="1"/>
</dbReference>